<evidence type="ECO:0008006" key="3">
    <source>
        <dbReference type="Google" id="ProtNLM"/>
    </source>
</evidence>
<proteinExistence type="predicted"/>
<gene>
    <name evidence="1" type="ORF">NDU88_002876</name>
</gene>
<comment type="caution">
    <text evidence="1">The sequence shown here is derived from an EMBL/GenBank/DDBJ whole genome shotgun (WGS) entry which is preliminary data.</text>
</comment>
<organism evidence="1 2">
    <name type="scientific">Pleurodeles waltl</name>
    <name type="common">Iberian ribbed newt</name>
    <dbReference type="NCBI Taxonomy" id="8319"/>
    <lineage>
        <taxon>Eukaryota</taxon>
        <taxon>Metazoa</taxon>
        <taxon>Chordata</taxon>
        <taxon>Craniata</taxon>
        <taxon>Vertebrata</taxon>
        <taxon>Euteleostomi</taxon>
        <taxon>Amphibia</taxon>
        <taxon>Batrachia</taxon>
        <taxon>Caudata</taxon>
        <taxon>Salamandroidea</taxon>
        <taxon>Salamandridae</taxon>
        <taxon>Pleurodelinae</taxon>
        <taxon>Pleurodeles</taxon>
    </lineage>
</organism>
<keyword evidence="2" id="KW-1185">Reference proteome</keyword>
<name>A0AAV7LDQ3_PLEWA</name>
<dbReference type="EMBL" id="JANPWB010000015">
    <property type="protein sequence ID" value="KAJ1089731.1"/>
    <property type="molecule type" value="Genomic_DNA"/>
</dbReference>
<dbReference type="AlphaFoldDB" id="A0AAV7LDQ3"/>
<reference evidence="1" key="1">
    <citation type="journal article" date="2022" name="bioRxiv">
        <title>Sequencing and chromosome-scale assembly of the giantPleurodeles waltlgenome.</title>
        <authorList>
            <person name="Brown T."/>
            <person name="Elewa A."/>
            <person name="Iarovenko S."/>
            <person name="Subramanian E."/>
            <person name="Araus A.J."/>
            <person name="Petzold A."/>
            <person name="Susuki M."/>
            <person name="Suzuki K.-i.T."/>
            <person name="Hayashi T."/>
            <person name="Toyoda A."/>
            <person name="Oliveira C."/>
            <person name="Osipova E."/>
            <person name="Leigh N.D."/>
            <person name="Simon A."/>
            <person name="Yun M.H."/>
        </authorList>
    </citation>
    <scope>NUCLEOTIDE SEQUENCE</scope>
    <source>
        <strain evidence="1">20211129_DDA</strain>
        <tissue evidence="1">Liver</tissue>
    </source>
</reference>
<dbReference type="Proteomes" id="UP001066276">
    <property type="component" value="Chromosome 11"/>
</dbReference>
<sequence>MRKACQLVRVAAVIRCPGNGARITTSAHEEFTEHHRLPGQLCVHRVSWCTLLQSSVVRTTMSAHEEFTDKLAHATYEITN</sequence>
<evidence type="ECO:0000313" key="2">
    <source>
        <dbReference type="Proteomes" id="UP001066276"/>
    </source>
</evidence>
<protein>
    <recommendedName>
        <fullName evidence="3">Secreted protein</fullName>
    </recommendedName>
</protein>
<evidence type="ECO:0000313" key="1">
    <source>
        <dbReference type="EMBL" id="KAJ1089731.1"/>
    </source>
</evidence>
<accession>A0AAV7LDQ3</accession>